<reference evidence="1 2" key="1">
    <citation type="submission" date="2023-05" db="EMBL/GenBank/DDBJ databases">
        <title>Genome sequence of Pinibacter sp. MAH-24.</title>
        <authorList>
            <person name="Huq M.A."/>
        </authorList>
    </citation>
    <scope>NUCLEOTIDE SEQUENCE [LARGE SCALE GENOMIC DNA]</scope>
    <source>
        <strain evidence="1 2">MAH-24</strain>
    </source>
</reference>
<name>A0ABT6R9S7_9BACT</name>
<organism evidence="1 2">
    <name type="scientific">Pinibacter soli</name>
    <dbReference type="NCBI Taxonomy" id="3044211"/>
    <lineage>
        <taxon>Bacteria</taxon>
        <taxon>Pseudomonadati</taxon>
        <taxon>Bacteroidota</taxon>
        <taxon>Chitinophagia</taxon>
        <taxon>Chitinophagales</taxon>
        <taxon>Chitinophagaceae</taxon>
        <taxon>Pinibacter</taxon>
    </lineage>
</organism>
<comment type="caution">
    <text evidence="1">The sequence shown here is derived from an EMBL/GenBank/DDBJ whole genome shotgun (WGS) entry which is preliminary data.</text>
</comment>
<dbReference type="Proteomes" id="UP001226434">
    <property type="component" value="Unassembled WGS sequence"/>
</dbReference>
<accession>A0ABT6R9S7</accession>
<gene>
    <name evidence="1" type="ORF">QJ048_05190</name>
</gene>
<sequence length="145" mass="16865">MKKRISNAALRKAAAQTTKAEILEATTLTCEEYKTMQYHVGRSFLSVVVKEKEIIKLLEGSKMFWGWWRNQWHLRDEQFLSEQKLSGLEVNSCGQLQTRDEYTGNDYGYYHNLHHLTSSFHPFGVRLQSSFAHMIGLVIKNEVKP</sequence>
<evidence type="ECO:0000313" key="1">
    <source>
        <dbReference type="EMBL" id="MDI3319155.1"/>
    </source>
</evidence>
<evidence type="ECO:0000313" key="2">
    <source>
        <dbReference type="Proteomes" id="UP001226434"/>
    </source>
</evidence>
<protein>
    <submittedName>
        <fullName evidence="1">Uncharacterized protein</fullName>
    </submittedName>
</protein>
<keyword evidence="2" id="KW-1185">Reference proteome</keyword>
<proteinExistence type="predicted"/>
<dbReference type="EMBL" id="JASBRG010000003">
    <property type="protein sequence ID" value="MDI3319155.1"/>
    <property type="molecule type" value="Genomic_DNA"/>
</dbReference>
<dbReference type="RefSeq" id="WP_282333270.1">
    <property type="nucleotide sequence ID" value="NZ_JASBRG010000003.1"/>
</dbReference>